<dbReference type="InterPro" id="IPR004805">
    <property type="entry name" value="DnaE2/DnaE/PolC"/>
</dbReference>
<dbReference type="Proteomes" id="UP000620366">
    <property type="component" value="Unassembled WGS sequence"/>
</dbReference>
<dbReference type="GO" id="GO:0005737">
    <property type="term" value="C:cytoplasm"/>
    <property type="evidence" value="ECO:0007669"/>
    <property type="project" value="UniProtKB-SubCell"/>
</dbReference>
<dbReference type="AlphaFoldDB" id="A0A926HPC3"/>
<dbReference type="EMBL" id="JACRSP010000001">
    <property type="protein sequence ID" value="MBC8535127.1"/>
    <property type="molecule type" value="Genomic_DNA"/>
</dbReference>
<evidence type="ECO:0000256" key="6">
    <source>
        <dbReference type="ARBA" id="ARBA00022695"/>
    </source>
</evidence>
<accession>A0A926HPC3</accession>
<dbReference type="Pfam" id="PF02811">
    <property type="entry name" value="PHP"/>
    <property type="match status" value="1"/>
</dbReference>
<comment type="similarity">
    <text evidence="2">Belongs to the DNA polymerase type-C family. DnaE subfamily.</text>
</comment>
<keyword evidence="7" id="KW-0235">DNA replication</keyword>
<dbReference type="PANTHER" id="PTHR32294:SF0">
    <property type="entry name" value="DNA POLYMERASE III SUBUNIT ALPHA"/>
    <property type="match status" value="1"/>
</dbReference>
<evidence type="ECO:0000256" key="2">
    <source>
        <dbReference type="ARBA" id="ARBA00009496"/>
    </source>
</evidence>
<dbReference type="GO" id="GO:0006260">
    <property type="term" value="P:DNA replication"/>
    <property type="evidence" value="ECO:0007669"/>
    <property type="project" value="UniProtKB-KW"/>
</dbReference>
<keyword evidence="13" id="KW-1185">Reference proteome</keyword>
<gene>
    <name evidence="12" type="ORF">H8695_00250</name>
</gene>
<dbReference type="Gene3D" id="1.10.150.870">
    <property type="match status" value="1"/>
</dbReference>
<dbReference type="NCBIfam" id="NF005298">
    <property type="entry name" value="PRK06826.1"/>
    <property type="match status" value="1"/>
</dbReference>
<dbReference type="SMART" id="SM00481">
    <property type="entry name" value="POLIIIAc"/>
    <property type="match status" value="1"/>
</dbReference>
<dbReference type="RefSeq" id="WP_249298761.1">
    <property type="nucleotide sequence ID" value="NZ_JACRSP010000001.1"/>
</dbReference>
<dbReference type="InterPro" id="IPR012340">
    <property type="entry name" value="NA-bd_OB-fold"/>
</dbReference>
<dbReference type="Gene3D" id="3.20.20.140">
    <property type="entry name" value="Metal-dependent hydrolases"/>
    <property type="match status" value="1"/>
</dbReference>
<sequence length="1180" mass="133166">MTEFTHLHVHTEYSLLDGACRIGELVERAKEIGQTELAITDHGVMYAAVDFYKAAKKAGIKPIIGCEVYTAEGSRLNKQNRAESAIGHLVLLAKDYRGYQNLIKIVSDAFTEGFYSKPRTDLSVLREHHEGIIALSACLAGDVPRLIVRGDYEGAKKMALEYKAIFGEDYYLEIQDHGIREQLVVKDALLRMSKEIGVPLVATNDVHYIKKEDAAAQRVLICVQTGKTIDEPNPMAFETEEFYLKTGDEMAELFRDVPEAIENTRKIAAQCNVDFTFHELHLPSYQVPEGREPYEYLESLCMEGFRRRYPDDDGRLLEQMQYELSVIRQMGYVDYFLIVWDFIKFARDRGIPVGPGRGSAAGSIVSYSLGITDVDPDRYGLLFERFLNPERVSMPDIDIDFCYNRRQEVIDYVVHKYGKDHVAQIVTFGTMAAKAAIRDVGRVLNLPYNEVDAVAKLVPQELKMTIDKALHLMPQLREMVQNDERIRELIDMARKLEGMPRHSSIHAAGVVITQNELSDYVPLQKSDELAVTQYTMTTLEELGLLKMDFLGLRNLTIIQLAEDMINADRAPDDRFSIEEVGFDDEAVYDMLSSGQTNGVFQLESGGMRNVLTGMRPRNFEDIIAVISLFRPGPMDAIPKYIENKNHPERVTYKTPLLKDILDVTYGCIVYQEQVMQIVRKLGGYSYGRADLVRRAMSKKKLDVMEQERKNFIHGIQREDGSFECVGALRNGVSEKVANEIFDEMSSFASYAFNKSHAAAYAVVSYRTAYLKCHYPQQYMAALLTSVLDFSDKVSDYIGECIKMGIRVLPPDINRSLSGFTVVGQDILFGLVAIKNIGYNVIANVVREREENGPFRSFYDFLSRMTGQDLNKKAVETMISAGAFDGLGLRRSQMLATYDKIMDEIADSRRKNVEGQLDLFGGGEEQTAGGEPVYPDIPELPAKQRLALEKAATGLYLSGHPLSEYEAQIAAIKGVRLRDITSSFEEGNERLYEDNQIVTVGGIIAAFRLKTTKSDATMAFLQLEDMTGTIEVIVFPKVLEKFQMVLHEEAVVALRARISAREEEDAKLVLMEAVPIEQGGSLTLAERFSYENYKKRAPGTQSAQPADAVQKLYLRVPSRDSELLERAMKVIRIFDGNMPLYVYFEDEAKYTVANRRLWVDCNKTVLAELRGILGEKNVIVK</sequence>
<dbReference type="Gene3D" id="2.40.50.140">
    <property type="entry name" value="Nucleic acid-binding proteins"/>
    <property type="match status" value="1"/>
</dbReference>
<evidence type="ECO:0000259" key="11">
    <source>
        <dbReference type="SMART" id="SM00481"/>
    </source>
</evidence>
<dbReference type="InterPro" id="IPR041931">
    <property type="entry name" value="DNA_pol3_alpha_thumb_dom"/>
</dbReference>
<reference evidence="12" key="1">
    <citation type="submission" date="2020-08" db="EMBL/GenBank/DDBJ databases">
        <title>Genome public.</title>
        <authorList>
            <person name="Liu C."/>
            <person name="Sun Q."/>
        </authorList>
    </citation>
    <scope>NUCLEOTIDE SEQUENCE</scope>
    <source>
        <strain evidence="12">BX7</strain>
    </source>
</reference>
<comment type="catalytic activity">
    <reaction evidence="10">
        <text>DNA(n) + a 2'-deoxyribonucleoside 5'-triphosphate = DNA(n+1) + diphosphate</text>
        <dbReference type="Rhea" id="RHEA:22508"/>
        <dbReference type="Rhea" id="RHEA-COMP:17339"/>
        <dbReference type="Rhea" id="RHEA-COMP:17340"/>
        <dbReference type="ChEBI" id="CHEBI:33019"/>
        <dbReference type="ChEBI" id="CHEBI:61560"/>
        <dbReference type="ChEBI" id="CHEBI:173112"/>
        <dbReference type="EC" id="2.7.7.7"/>
    </reaction>
</comment>
<evidence type="ECO:0000256" key="1">
    <source>
        <dbReference type="ARBA" id="ARBA00004496"/>
    </source>
</evidence>
<evidence type="ECO:0000256" key="7">
    <source>
        <dbReference type="ARBA" id="ARBA00022705"/>
    </source>
</evidence>
<dbReference type="InterPro" id="IPR011708">
    <property type="entry name" value="DNA_pol3_alpha_NTPase_dom"/>
</dbReference>
<evidence type="ECO:0000313" key="12">
    <source>
        <dbReference type="EMBL" id="MBC8535127.1"/>
    </source>
</evidence>
<dbReference type="GO" id="GO:0003676">
    <property type="term" value="F:nucleic acid binding"/>
    <property type="evidence" value="ECO:0007669"/>
    <property type="project" value="InterPro"/>
</dbReference>
<organism evidence="12 13">
    <name type="scientific">Feifania hominis</name>
    <dbReference type="NCBI Taxonomy" id="2763660"/>
    <lineage>
        <taxon>Bacteria</taxon>
        <taxon>Bacillati</taxon>
        <taxon>Bacillota</taxon>
        <taxon>Clostridia</taxon>
        <taxon>Eubacteriales</taxon>
        <taxon>Feifaniaceae</taxon>
        <taxon>Feifania</taxon>
    </lineage>
</organism>
<proteinExistence type="inferred from homology"/>
<dbReference type="Pfam" id="PF14579">
    <property type="entry name" value="HHH_6"/>
    <property type="match status" value="1"/>
</dbReference>
<dbReference type="CDD" id="cd12113">
    <property type="entry name" value="PHP_PolIIIA_DnaE3"/>
    <property type="match status" value="1"/>
</dbReference>
<feature type="domain" description="Polymerase/histidinol phosphatase N-terminal" evidence="11">
    <location>
        <begin position="5"/>
        <end position="72"/>
    </location>
</feature>
<evidence type="ECO:0000256" key="5">
    <source>
        <dbReference type="ARBA" id="ARBA00022679"/>
    </source>
</evidence>
<evidence type="ECO:0000256" key="10">
    <source>
        <dbReference type="ARBA" id="ARBA00049244"/>
    </source>
</evidence>
<comment type="caution">
    <text evidence="12">The sequence shown here is derived from an EMBL/GenBank/DDBJ whole genome shotgun (WGS) entry which is preliminary data.</text>
</comment>
<evidence type="ECO:0000256" key="4">
    <source>
        <dbReference type="ARBA" id="ARBA00019114"/>
    </source>
</evidence>
<protein>
    <recommendedName>
        <fullName evidence="4">DNA polymerase III subunit alpha</fullName>
        <ecNumber evidence="3">2.7.7.7</ecNumber>
    </recommendedName>
</protein>
<dbReference type="InterPro" id="IPR004365">
    <property type="entry name" value="NA-bd_OB_tRNA"/>
</dbReference>
<comment type="function">
    <text evidence="9">DNA polymerase III is a complex, multichain enzyme responsible for most of the replicative synthesis in bacteria. This DNA polymerase also exhibits 3' to 5' exonuclease activity. The alpha chain is the DNA polymerase.</text>
</comment>
<dbReference type="Gene3D" id="1.10.10.1600">
    <property type="entry name" value="Bacterial DNA polymerase III alpha subunit, thumb domain"/>
    <property type="match status" value="1"/>
</dbReference>
<dbReference type="Pfam" id="PF17657">
    <property type="entry name" value="DNA_pol3_finger"/>
    <property type="match status" value="1"/>
</dbReference>
<dbReference type="NCBIfam" id="NF004226">
    <property type="entry name" value="PRK05673.1"/>
    <property type="match status" value="1"/>
</dbReference>
<dbReference type="GO" id="GO:0003887">
    <property type="term" value="F:DNA-directed DNA polymerase activity"/>
    <property type="evidence" value="ECO:0007669"/>
    <property type="project" value="UniProtKB-KW"/>
</dbReference>
<keyword evidence="5 12" id="KW-0808">Transferase</keyword>
<dbReference type="Pfam" id="PF01336">
    <property type="entry name" value="tRNA_anti-codon"/>
    <property type="match status" value="1"/>
</dbReference>
<evidence type="ECO:0000256" key="9">
    <source>
        <dbReference type="ARBA" id="ARBA00025611"/>
    </source>
</evidence>
<dbReference type="GO" id="GO:0008408">
    <property type="term" value="F:3'-5' exonuclease activity"/>
    <property type="evidence" value="ECO:0007669"/>
    <property type="project" value="InterPro"/>
</dbReference>
<dbReference type="InterPro" id="IPR040982">
    <property type="entry name" value="DNA_pol3_finger"/>
</dbReference>
<evidence type="ECO:0000256" key="3">
    <source>
        <dbReference type="ARBA" id="ARBA00012417"/>
    </source>
</evidence>
<dbReference type="CDD" id="cd04485">
    <property type="entry name" value="DnaE_OBF"/>
    <property type="match status" value="1"/>
</dbReference>
<evidence type="ECO:0000313" key="13">
    <source>
        <dbReference type="Proteomes" id="UP000620366"/>
    </source>
</evidence>
<dbReference type="Pfam" id="PF07733">
    <property type="entry name" value="DNA_pol3_alpha"/>
    <property type="match status" value="1"/>
</dbReference>
<dbReference type="InterPro" id="IPR003141">
    <property type="entry name" value="Pol/His_phosphatase_N"/>
</dbReference>
<dbReference type="PANTHER" id="PTHR32294">
    <property type="entry name" value="DNA POLYMERASE III SUBUNIT ALPHA"/>
    <property type="match status" value="1"/>
</dbReference>
<comment type="subcellular location">
    <subcellularLocation>
        <location evidence="1">Cytoplasm</location>
    </subcellularLocation>
</comment>
<dbReference type="InterPro" id="IPR016195">
    <property type="entry name" value="Pol/histidinol_Pase-like"/>
</dbReference>
<evidence type="ECO:0000256" key="8">
    <source>
        <dbReference type="ARBA" id="ARBA00022932"/>
    </source>
</evidence>
<dbReference type="InterPro" id="IPR004013">
    <property type="entry name" value="PHP_dom"/>
</dbReference>
<keyword evidence="8" id="KW-0239">DNA-directed DNA polymerase</keyword>
<keyword evidence="6 12" id="KW-0548">Nucleotidyltransferase</keyword>
<dbReference type="EC" id="2.7.7.7" evidence="3"/>
<dbReference type="InterPro" id="IPR029460">
    <property type="entry name" value="DNAPol_HHH"/>
</dbReference>
<name>A0A926HPC3_9FIRM</name>
<dbReference type="NCBIfam" id="TIGR00594">
    <property type="entry name" value="polc"/>
    <property type="match status" value="1"/>
</dbReference>
<dbReference type="SUPFAM" id="SSF89550">
    <property type="entry name" value="PHP domain-like"/>
    <property type="match status" value="1"/>
</dbReference>